<sequence length="122" mass="14285">MEKRVCVIQTDFHQYRPTIALHSRTLAHRANLENRMKKQDGDTRSTQESLGAMEKNTSGLEYLIKRKELEMRNTSCKLQAEEGLNVGQWRTSKEQQDQVWHSKHSILHVVHVVLHKILRAEN</sequence>
<organism evidence="2">
    <name type="scientific">Gasterosteus aculeatus</name>
    <name type="common">Three-spined stickleback</name>
    <dbReference type="NCBI Taxonomy" id="69293"/>
    <lineage>
        <taxon>Eukaryota</taxon>
        <taxon>Metazoa</taxon>
        <taxon>Chordata</taxon>
        <taxon>Craniata</taxon>
        <taxon>Vertebrata</taxon>
        <taxon>Euteleostomi</taxon>
        <taxon>Actinopterygii</taxon>
        <taxon>Neopterygii</taxon>
        <taxon>Teleostei</taxon>
        <taxon>Neoteleostei</taxon>
        <taxon>Acanthomorphata</taxon>
        <taxon>Eupercaria</taxon>
        <taxon>Perciformes</taxon>
        <taxon>Cottioidei</taxon>
        <taxon>Gasterosteales</taxon>
        <taxon>Gasterosteidae</taxon>
        <taxon>Gasterosteus</taxon>
    </lineage>
</organism>
<accession>G3NC57</accession>
<dbReference type="STRING" id="69293.ENSGACP00000002906"/>
<evidence type="ECO:0000256" key="1">
    <source>
        <dbReference type="SAM" id="MobiDB-lite"/>
    </source>
</evidence>
<feature type="region of interest" description="Disordered" evidence="1">
    <location>
        <begin position="33"/>
        <end position="52"/>
    </location>
</feature>
<dbReference type="InParanoid" id="G3NC57"/>
<dbReference type="Ensembl" id="ENSGACT00000002917.1">
    <property type="protein sequence ID" value="ENSGACP00000002906.1"/>
    <property type="gene ID" value="ENSGACG00000002236.1"/>
</dbReference>
<evidence type="ECO:0000313" key="2">
    <source>
        <dbReference type="Ensembl" id="ENSGACP00000002906.1"/>
    </source>
</evidence>
<reference evidence="2" key="2">
    <citation type="submission" date="2024-04" db="UniProtKB">
        <authorList>
            <consortium name="Ensembl"/>
        </authorList>
    </citation>
    <scope>IDENTIFICATION</scope>
</reference>
<name>G3NC57_GASAC</name>
<reference evidence="2" key="1">
    <citation type="submission" date="2006-01" db="EMBL/GenBank/DDBJ databases">
        <authorList>
            <person name="Lindblad-Toh K."/>
            <person name="Mauceli E."/>
            <person name="Grabherr M."/>
            <person name="Chang J.L."/>
            <person name="Lander E.S."/>
        </authorList>
    </citation>
    <scope>NUCLEOTIDE SEQUENCE [LARGE SCALE GENOMIC DNA]</scope>
</reference>
<dbReference type="AlphaFoldDB" id="G3NC57"/>
<proteinExistence type="predicted"/>
<protein>
    <submittedName>
        <fullName evidence="2">Uncharacterized protein</fullName>
    </submittedName>
</protein>
<feature type="compositionally biased region" description="Basic and acidic residues" evidence="1">
    <location>
        <begin position="33"/>
        <end position="45"/>
    </location>
</feature>